<evidence type="ECO:0000313" key="13">
    <source>
        <dbReference type="EMBL" id="TDD80000.1"/>
    </source>
</evidence>
<dbReference type="PANTHER" id="PTHR43289">
    <property type="entry name" value="MITOGEN-ACTIVATED PROTEIN KINASE KINASE KINASE 20-RELATED"/>
    <property type="match status" value="1"/>
</dbReference>
<accession>A0A4R5B5U8</accession>
<feature type="repeat" description="WD" evidence="9">
    <location>
        <begin position="583"/>
        <end position="616"/>
    </location>
</feature>
<dbReference type="InterPro" id="IPR011009">
    <property type="entry name" value="Kinase-like_dom_sf"/>
</dbReference>
<evidence type="ECO:0000256" key="1">
    <source>
        <dbReference type="ARBA" id="ARBA00012513"/>
    </source>
</evidence>
<dbReference type="PROSITE" id="PS50082">
    <property type="entry name" value="WD_REPEATS_2"/>
    <property type="match status" value="2"/>
</dbReference>
<keyword evidence="3 9" id="KW-0853">WD repeat</keyword>
<dbReference type="InterPro" id="IPR000719">
    <property type="entry name" value="Prot_kinase_dom"/>
</dbReference>
<dbReference type="PROSITE" id="PS00678">
    <property type="entry name" value="WD_REPEATS_1"/>
    <property type="match status" value="2"/>
</dbReference>
<keyword evidence="7" id="KW-0418">Kinase</keyword>
<dbReference type="GO" id="GO:0005524">
    <property type="term" value="F:ATP binding"/>
    <property type="evidence" value="ECO:0007669"/>
    <property type="project" value="UniProtKB-UniRule"/>
</dbReference>
<dbReference type="Pfam" id="PF00069">
    <property type="entry name" value="Pkinase"/>
    <property type="match status" value="1"/>
</dbReference>
<evidence type="ECO:0000256" key="9">
    <source>
        <dbReference type="PROSITE-ProRule" id="PRU00221"/>
    </source>
</evidence>
<dbReference type="RefSeq" id="WP_132199307.1">
    <property type="nucleotide sequence ID" value="NZ_SMKY01000100.1"/>
</dbReference>
<dbReference type="GO" id="GO:0004674">
    <property type="term" value="F:protein serine/threonine kinase activity"/>
    <property type="evidence" value="ECO:0007669"/>
    <property type="project" value="UniProtKB-KW"/>
</dbReference>
<keyword evidence="6 10" id="KW-0547">Nucleotide-binding</keyword>
<dbReference type="PANTHER" id="PTHR43289:SF6">
    <property type="entry name" value="SERINE_THREONINE-PROTEIN KINASE NEKL-3"/>
    <property type="match status" value="1"/>
</dbReference>
<dbReference type="SUPFAM" id="SSF50998">
    <property type="entry name" value="Quinoprotein alcohol dehydrogenase-like"/>
    <property type="match status" value="1"/>
</dbReference>
<evidence type="ECO:0000313" key="14">
    <source>
        <dbReference type="Proteomes" id="UP000295578"/>
    </source>
</evidence>
<dbReference type="InterPro" id="IPR011047">
    <property type="entry name" value="Quinoprotein_ADH-like_sf"/>
</dbReference>
<reference evidence="13 14" key="1">
    <citation type="submission" date="2019-03" db="EMBL/GenBank/DDBJ databases">
        <title>Draft genome sequences of novel Actinobacteria.</title>
        <authorList>
            <person name="Sahin N."/>
            <person name="Ay H."/>
            <person name="Saygin H."/>
        </authorList>
    </citation>
    <scope>NUCLEOTIDE SEQUENCE [LARGE SCALE GENOMIC DNA]</scope>
    <source>
        <strain evidence="13 14">DSM 45941</strain>
    </source>
</reference>
<feature type="domain" description="Protein kinase" evidence="12">
    <location>
        <begin position="11"/>
        <end position="275"/>
    </location>
</feature>
<dbReference type="Gene3D" id="2.130.10.10">
    <property type="entry name" value="YVTN repeat-like/Quinoprotein amine dehydrogenase"/>
    <property type="match status" value="2"/>
</dbReference>
<evidence type="ECO:0000256" key="6">
    <source>
        <dbReference type="ARBA" id="ARBA00022741"/>
    </source>
</evidence>
<dbReference type="EC" id="2.7.11.1" evidence="1"/>
<feature type="region of interest" description="Disordered" evidence="11">
    <location>
        <begin position="271"/>
        <end position="300"/>
    </location>
</feature>
<gene>
    <name evidence="13" type="ORF">E1293_21890</name>
</gene>
<dbReference type="Proteomes" id="UP000295578">
    <property type="component" value="Unassembled WGS sequence"/>
</dbReference>
<dbReference type="PROSITE" id="PS50294">
    <property type="entry name" value="WD_REPEATS_REGION"/>
    <property type="match status" value="2"/>
</dbReference>
<dbReference type="EMBL" id="SMKY01000100">
    <property type="protein sequence ID" value="TDD80000.1"/>
    <property type="molecule type" value="Genomic_DNA"/>
</dbReference>
<dbReference type="SMART" id="SM00320">
    <property type="entry name" value="WD40"/>
    <property type="match status" value="5"/>
</dbReference>
<evidence type="ECO:0000256" key="7">
    <source>
        <dbReference type="ARBA" id="ARBA00022777"/>
    </source>
</evidence>
<feature type="binding site" evidence="10">
    <location>
        <position position="40"/>
    </location>
    <ligand>
        <name>ATP</name>
        <dbReference type="ChEBI" id="CHEBI:30616"/>
    </ligand>
</feature>
<dbReference type="InterPro" id="IPR001680">
    <property type="entry name" value="WD40_rpt"/>
</dbReference>
<evidence type="ECO:0000256" key="5">
    <source>
        <dbReference type="ARBA" id="ARBA00022737"/>
    </source>
</evidence>
<dbReference type="PROSITE" id="PS00107">
    <property type="entry name" value="PROTEIN_KINASE_ATP"/>
    <property type="match status" value="1"/>
</dbReference>
<dbReference type="InterPro" id="IPR019775">
    <property type="entry name" value="WD40_repeat_CS"/>
</dbReference>
<sequence length="671" mass="70181">MPDDDAMAGRYRLIDVVGRGGMGAVWRAHDDLLDREVAVKEVLTPPGTTGGEGDAPWFARTMREARSAARLRHPSVITVYDVVTHDGRPWIVMEFVPGRALSDVLRDRALPPPRVAEIGASMLAGLRAAHAAGVVHRDVKPANVLLDGDRVILTDFGIAAAAGLTALTASGAILGTPSYMAPEQARSGTASAASDLWSLGATLYAAVEGRPPFTGPTAVSILSALLTEEPAPPVDAGPLRPVLDGLLRKDPARRMSGEEAAALLATAAHTGGPVVLPPPAPPPAPPPGRASAPPPADGTAVLAPVPGPPSLTDLPCPAESLAFAPDGRTLATALPGGHGLPAAWLWDVDTGGLRHTVDRPAGGEDDAHVVFLPDGSLVAGDGAAFSITRPGAGTRDIVSTSGRFVHAAVGWRPPSATMGRPGAAMVAVRSSERAGVQIHEVDGASRQLDGGEEEHETGEMAFSPDARYLAIAARVPGTAEHQVELWDTGLMERRNILVGHREAPWNLVFSWTGSRLLTWGFGGQPQLWDPARRFRSPLLATLRGHSDPRPAQAFAWDRHLATADGGTLLLWTARQGEGPVARLDGHTGDINQVAFGLRDRIAVTASDDGTVRVWNVLAATHDRPETACIATLTGHEGPVTGLAVNAGGTVLATAGRDRSVRLWDLSRYVRA</sequence>
<dbReference type="PROSITE" id="PS00108">
    <property type="entry name" value="PROTEIN_KINASE_ST"/>
    <property type="match status" value="1"/>
</dbReference>
<evidence type="ECO:0000256" key="2">
    <source>
        <dbReference type="ARBA" id="ARBA00022527"/>
    </source>
</evidence>
<evidence type="ECO:0000256" key="11">
    <source>
        <dbReference type="SAM" id="MobiDB-lite"/>
    </source>
</evidence>
<dbReference type="AlphaFoldDB" id="A0A4R5B5U8"/>
<keyword evidence="5" id="KW-0677">Repeat</keyword>
<proteinExistence type="predicted"/>
<dbReference type="InterPro" id="IPR015943">
    <property type="entry name" value="WD40/YVTN_repeat-like_dom_sf"/>
</dbReference>
<dbReference type="SMART" id="SM00220">
    <property type="entry name" value="S_TKc"/>
    <property type="match status" value="1"/>
</dbReference>
<dbReference type="CDD" id="cd14014">
    <property type="entry name" value="STKc_PknB_like"/>
    <property type="match status" value="1"/>
</dbReference>
<comment type="caution">
    <text evidence="13">The sequence shown here is derived from an EMBL/GenBank/DDBJ whole genome shotgun (WGS) entry which is preliminary data.</text>
</comment>
<feature type="repeat" description="WD" evidence="9">
    <location>
        <begin position="632"/>
        <end position="671"/>
    </location>
</feature>
<dbReference type="OrthoDB" id="4336591at2"/>
<evidence type="ECO:0000256" key="10">
    <source>
        <dbReference type="PROSITE-ProRule" id="PRU10141"/>
    </source>
</evidence>
<name>A0A4R5B5U8_9ACTN</name>
<feature type="compositionally biased region" description="Pro residues" evidence="11">
    <location>
        <begin position="275"/>
        <end position="296"/>
    </location>
</feature>
<dbReference type="Gene3D" id="3.30.200.20">
    <property type="entry name" value="Phosphorylase Kinase, domain 1"/>
    <property type="match status" value="1"/>
</dbReference>
<evidence type="ECO:0000259" key="12">
    <source>
        <dbReference type="PROSITE" id="PS50011"/>
    </source>
</evidence>
<dbReference type="PROSITE" id="PS50011">
    <property type="entry name" value="PROTEIN_KINASE_DOM"/>
    <property type="match status" value="1"/>
</dbReference>
<keyword evidence="2" id="KW-0723">Serine/threonine-protein kinase</keyword>
<dbReference type="Pfam" id="PF00400">
    <property type="entry name" value="WD40"/>
    <property type="match status" value="2"/>
</dbReference>
<dbReference type="SUPFAM" id="SSF56112">
    <property type="entry name" value="Protein kinase-like (PK-like)"/>
    <property type="match status" value="1"/>
</dbReference>
<dbReference type="InterPro" id="IPR017441">
    <property type="entry name" value="Protein_kinase_ATP_BS"/>
</dbReference>
<evidence type="ECO:0000256" key="8">
    <source>
        <dbReference type="ARBA" id="ARBA00022840"/>
    </source>
</evidence>
<evidence type="ECO:0000256" key="4">
    <source>
        <dbReference type="ARBA" id="ARBA00022679"/>
    </source>
</evidence>
<organism evidence="13 14">
    <name type="scientific">Actinomadura darangshiensis</name>
    <dbReference type="NCBI Taxonomy" id="705336"/>
    <lineage>
        <taxon>Bacteria</taxon>
        <taxon>Bacillati</taxon>
        <taxon>Actinomycetota</taxon>
        <taxon>Actinomycetes</taxon>
        <taxon>Streptosporangiales</taxon>
        <taxon>Thermomonosporaceae</taxon>
        <taxon>Actinomadura</taxon>
    </lineage>
</organism>
<keyword evidence="8 10" id="KW-0067">ATP-binding</keyword>
<dbReference type="Gene3D" id="1.10.510.10">
    <property type="entry name" value="Transferase(Phosphotransferase) domain 1"/>
    <property type="match status" value="1"/>
</dbReference>
<keyword evidence="4" id="KW-0808">Transferase</keyword>
<protein>
    <recommendedName>
        <fullName evidence="1">non-specific serine/threonine protein kinase</fullName>
        <ecNumber evidence="1">2.7.11.1</ecNumber>
    </recommendedName>
</protein>
<keyword evidence="14" id="KW-1185">Reference proteome</keyword>
<dbReference type="InterPro" id="IPR008271">
    <property type="entry name" value="Ser/Thr_kinase_AS"/>
</dbReference>
<evidence type="ECO:0000256" key="3">
    <source>
        <dbReference type="ARBA" id="ARBA00022574"/>
    </source>
</evidence>